<keyword evidence="4" id="KW-0548">Nucleotidyltransferase</keyword>
<dbReference type="PROSITE" id="PS50878">
    <property type="entry name" value="RT_POL"/>
    <property type="match status" value="1"/>
</dbReference>
<dbReference type="EC" id="2.7.7.49" evidence="1"/>
<evidence type="ECO:0000259" key="9">
    <source>
        <dbReference type="PROSITE" id="PS50878"/>
    </source>
</evidence>
<dbReference type="InterPro" id="IPR036397">
    <property type="entry name" value="RNaseH_sf"/>
</dbReference>
<evidence type="ECO:0000256" key="8">
    <source>
        <dbReference type="ARBA" id="ARBA00022918"/>
    </source>
</evidence>
<dbReference type="SUPFAM" id="SSF53098">
    <property type="entry name" value="Ribonuclease H-like"/>
    <property type="match status" value="1"/>
</dbReference>
<dbReference type="Gene3D" id="3.30.70.270">
    <property type="match status" value="2"/>
</dbReference>
<dbReference type="EMBL" id="QGNW01000307">
    <property type="protein sequence ID" value="RVW77794.1"/>
    <property type="molecule type" value="Genomic_DNA"/>
</dbReference>
<comment type="caution">
    <text evidence="11">The sequence shown here is derived from an EMBL/GenBank/DDBJ whole genome shotgun (WGS) entry which is preliminary data.</text>
</comment>
<proteinExistence type="predicted"/>
<evidence type="ECO:0000259" key="10">
    <source>
        <dbReference type="PROSITE" id="PS50994"/>
    </source>
</evidence>
<evidence type="ECO:0000313" key="12">
    <source>
        <dbReference type="Proteomes" id="UP000288805"/>
    </source>
</evidence>
<evidence type="ECO:0000313" key="11">
    <source>
        <dbReference type="EMBL" id="RVW77794.1"/>
    </source>
</evidence>
<dbReference type="Gene3D" id="3.30.420.10">
    <property type="entry name" value="Ribonuclease H-like superfamily/Ribonuclease H"/>
    <property type="match status" value="1"/>
</dbReference>
<dbReference type="GO" id="GO:0003676">
    <property type="term" value="F:nucleic acid binding"/>
    <property type="evidence" value="ECO:0007669"/>
    <property type="project" value="InterPro"/>
</dbReference>
<organism evidence="11 12">
    <name type="scientific">Vitis vinifera</name>
    <name type="common">Grape</name>
    <dbReference type="NCBI Taxonomy" id="29760"/>
    <lineage>
        <taxon>Eukaryota</taxon>
        <taxon>Viridiplantae</taxon>
        <taxon>Streptophyta</taxon>
        <taxon>Embryophyta</taxon>
        <taxon>Tracheophyta</taxon>
        <taxon>Spermatophyta</taxon>
        <taxon>Magnoliopsida</taxon>
        <taxon>eudicotyledons</taxon>
        <taxon>Gunneridae</taxon>
        <taxon>Pentapetalae</taxon>
        <taxon>rosids</taxon>
        <taxon>Vitales</taxon>
        <taxon>Vitaceae</taxon>
        <taxon>Viteae</taxon>
        <taxon>Vitis</taxon>
    </lineage>
</organism>
<dbReference type="Proteomes" id="UP000288805">
    <property type="component" value="Unassembled WGS sequence"/>
</dbReference>
<dbReference type="Pfam" id="PF08284">
    <property type="entry name" value="RVP_2"/>
    <property type="match status" value="1"/>
</dbReference>
<dbReference type="InterPro" id="IPR021109">
    <property type="entry name" value="Peptidase_aspartic_dom_sf"/>
</dbReference>
<keyword evidence="7" id="KW-0378">Hydrolase</keyword>
<dbReference type="InterPro" id="IPR041373">
    <property type="entry name" value="RT_RNaseH"/>
</dbReference>
<evidence type="ECO:0000256" key="1">
    <source>
        <dbReference type="ARBA" id="ARBA00012493"/>
    </source>
</evidence>
<keyword evidence="8" id="KW-0695">RNA-directed DNA polymerase</keyword>
<dbReference type="FunFam" id="3.30.70.270:FF:000020">
    <property type="entry name" value="Transposon Tf2-6 polyprotein-like Protein"/>
    <property type="match status" value="1"/>
</dbReference>
<dbReference type="Gene3D" id="3.10.10.10">
    <property type="entry name" value="HIV Type 1 Reverse Transcriptase, subunit A, domain 1"/>
    <property type="match status" value="1"/>
</dbReference>
<dbReference type="InterPro" id="IPR001584">
    <property type="entry name" value="Integrase_cat-core"/>
</dbReference>
<dbReference type="PROSITE" id="PS50994">
    <property type="entry name" value="INTEGRASE"/>
    <property type="match status" value="1"/>
</dbReference>
<evidence type="ECO:0000256" key="5">
    <source>
        <dbReference type="ARBA" id="ARBA00022722"/>
    </source>
</evidence>
<evidence type="ECO:0000256" key="6">
    <source>
        <dbReference type="ARBA" id="ARBA00022759"/>
    </source>
</evidence>
<dbReference type="GO" id="GO:0004519">
    <property type="term" value="F:endonuclease activity"/>
    <property type="evidence" value="ECO:0007669"/>
    <property type="project" value="UniProtKB-KW"/>
</dbReference>
<dbReference type="Pfam" id="PF17917">
    <property type="entry name" value="RT_RNaseH"/>
    <property type="match status" value="1"/>
</dbReference>
<dbReference type="PANTHER" id="PTHR37984:SF5">
    <property type="entry name" value="PROTEIN NYNRIN-LIKE"/>
    <property type="match status" value="1"/>
</dbReference>
<evidence type="ECO:0000256" key="4">
    <source>
        <dbReference type="ARBA" id="ARBA00022695"/>
    </source>
</evidence>
<dbReference type="FunFam" id="3.10.20.370:FF:000001">
    <property type="entry name" value="Retrovirus-related Pol polyprotein from transposon 17.6-like protein"/>
    <property type="match status" value="1"/>
</dbReference>
<feature type="domain" description="Integrase catalytic" evidence="10">
    <location>
        <begin position="769"/>
        <end position="933"/>
    </location>
</feature>
<dbReference type="GO" id="GO:0006508">
    <property type="term" value="P:proteolysis"/>
    <property type="evidence" value="ECO:0007669"/>
    <property type="project" value="UniProtKB-KW"/>
</dbReference>
<dbReference type="FunFam" id="3.10.10.10:FF:000007">
    <property type="entry name" value="Retrovirus-related Pol polyprotein from transposon 17.6-like Protein"/>
    <property type="match status" value="1"/>
</dbReference>
<keyword evidence="3" id="KW-0808">Transferase</keyword>
<dbReference type="SUPFAM" id="SSF56672">
    <property type="entry name" value="DNA/RNA polymerases"/>
    <property type="match status" value="1"/>
</dbReference>
<dbReference type="Gene3D" id="2.40.70.10">
    <property type="entry name" value="Acid Proteases"/>
    <property type="match status" value="1"/>
</dbReference>
<dbReference type="AlphaFoldDB" id="A0A438GZT9"/>
<dbReference type="FunFam" id="1.10.340.70:FF:000001">
    <property type="entry name" value="Retrovirus-related Pol polyprotein from transposon gypsy-like Protein"/>
    <property type="match status" value="1"/>
</dbReference>
<gene>
    <name evidence="11" type="primary">TY3B-I_661</name>
    <name evidence="11" type="ORF">CK203_063769</name>
</gene>
<protein>
    <recommendedName>
        <fullName evidence="1">RNA-directed DNA polymerase</fullName>
        <ecNumber evidence="1">2.7.7.49</ecNumber>
    </recommendedName>
</protein>
<dbReference type="CDD" id="cd09274">
    <property type="entry name" value="RNase_HI_RT_Ty3"/>
    <property type="match status" value="1"/>
</dbReference>
<dbReference type="InterPro" id="IPR041588">
    <property type="entry name" value="Integrase_H2C2"/>
</dbReference>
<dbReference type="CDD" id="cd01647">
    <property type="entry name" value="RT_LTR"/>
    <property type="match status" value="1"/>
</dbReference>
<dbReference type="GO" id="GO:0008233">
    <property type="term" value="F:peptidase activity"/>
    <property type="evidence" value="ECO:0007669"/>
    <property type="project" value="UniProtKB-KW"/>
</dbReference>
<keyword evidence="6" id="KW-0255">Endonuclease</keyword>
<keyword evidence="5" id="KW-0540">Nuclease</keyword>
<dbReference type="CDD" id="cd00303">
    <property type="entry name" value="retropepsin_like"/>
    <property type="match status" value="1"/>
</dbReference>
<dbReference type="Gene3D" id="1.10.340.70">
    <property type="match status" value="1"/>
</dbReference>
<dbReference type="InterPro" id="IPR043128">
    <property type="entry name" value="Rev_trsase/Diguanyl_cyclase"/>
</dbReference>
<accession>A0A438GZT9</accession>
<dbReference type="Gene3D" id="3.10.20.370">
    <property type="match status" value="1"/>
</dbReference>
<dbReference type="GO" id="GO:0015074">
    <property type="term" value="P:DNA integration"/>
    <property type="evidence" value="ECO:0007669"/>
    <property type="project" value="InterPro"/>
</dbReference>
<evidence type="ECO:0000256" key="3">
    <source>
        <dbReference type="ARBA" id="ARBA00022679"/>
    </source>
</evidence>
<dbReference type="Pfam" id="PF17921">
    <property type="entry name" value="Integrase_H2C2"/>
    <property type="match status" value="1"/>
</dbReference>
<evidence type="ECO:0000256" key="2">
    <source>
        <dbReference type="ARBA" id="ARBA00022670"/>
    </source>
</evidence>
<dbReference type="InterPro" id="IPR043502">
    <property type="entry name" value="DNA/RNA_pol_sf"/>
</dbReference>
<dbReference type="SUPFAM" id="SSF50630">
    <property type="entry name" value="Acid proteases"/>
    <property type="match status" value="1"/>
</dbReference>
<feature type="domain" description="Reverse transcriptase" evidence="9">
    <location>
        <begin position="252"/>
        <end position="433"/>
    </location>
</feature>
<reference evidence="11 12" key="1">
    <citation type="journal article" date="2018" name="PLoS Genet.">
        <title>Population sequencing reveals clonal diversity and ancestral inbreeding in the grapevine cultivar Chardonnay.</title>
        <authorList>
            <person name="Roach M.J."/>
            <person name="Johnson D.L."/>
            <person name="Bohlmann J."/>
            <person name="van Vuuren H.J."/>
            <person name="Jones S.J."/>
            <person name="Pretorius I.S."/>
            <person name="Schmidt S.A."/>
            <person name="Borneman A.R."/>
        </authorList>
    </citation>
    <scope>NUCLEOTIDE SEQUENCE [LARGE SCALE GENOMIC DNA]</scope>
    <source>
        <strain evidence="12">cv. Chardonnay</strain>
        <tissue evidence="11">Leaf</tissue>
    </source>
</reference>
<dbReference type="InterPro" id="IPR012337">
    <property type="entry name" value="RNaseH-like_sf"/>
</dbReference>
<dbReference type="Pfam" id="PF00078">
    <property type="entry name" value="RVT_1"/>
    <property type="match status" value="1"/>
</dbReference>
<evidence type="ECO:0000256" key="7">
    <source>
        <dbReference type="ARBA" id="ARBA00022801"/>
    </source>
</evidence>
<name>A0A438GZT9_VITVI</name>
<dbReference type="InterPro" id="IPR050951">
    <property type="entry name" value="Retrovirus_Pol_polyprotein"/>
</dbReference>
<dbReference type="PANTHER" id="PTHR37984">
    <property type="entry name" value="PROTEIN CBG26694"/>
    <property type="match status" value="1"/>
</dbReference>
<dbReference type="GO" id="GO:0003964">
    <property type="term" value="F:RNA-directed DNA polymerase activity"/>
    <property type="evidence" value="ECO:0007669"/>
    <property type="project" value="UniProtKB-KW"/>
</dbReference>
<dbReference type="InterPro" id="IPR000477">
    <property type="entry name" value="RT_dom"/>
</dbReference>
<keyword evidence="2" id="KW-0645">Protease</keyword>
<sequence>MRLPPVRAPITLPQATHVDPAIPAKPIKHDHGGEAAEVQEHEPKLEITLHALTGWTAPKTMRVTAKMGPHEVMVLIDSGSTHNFISNRLANKLRLPVIPTETFPVRVANGERLKCQGRYDKVRVELQGTEFYLTLFSLPLSGLDLVLGVQWLEMLGSVVCNWKQLTMDFIWENQDRRLQGVDVQTIQAASSEEILKEFRQRHALFAVCFQPTMETAPADAPTKVTQQSMQRLLKEYEDVFQEPSSLPPARPRNVRFGAHSSEHQSFLITGTTREKKDGSWRFCTDYRTLNIATIKDRFPIPTVDDMLEELYGATYFTKFDLRAGYHQVRVNPSDVIKTAFRTHNGHYEYLVMPFGLCNAPSTFQAIMNSIFRPYLRKFILVFFDDILVYSPTWDEHMVHVRQTLETLRQHQFFAKASKCVFGQQELEYLGHIVTHQGVKVDNSKIAAMVAWPHPTNISELRGFLGLTGYYRKFVQNYGIIARPLTNLLKKGKFAWNDEAEAAFLALKQAMTTTPTLAMPNFNDSFTIETDASGEGIGAVLSQQGRPIAFMSRALGVTKKSWSTYAKEMLAIVEAIRLWRPYLLGKKFFILTDQRSLKYFLEQRVSTPEQQKWVVKLMGYDYEIIYRPGRENSAADALSRKSGSPALLHLHVPVVTVWDEIKKAYEGDSYVQSLTRMANAQLEGSYAWRNGLLFFKGRVVIPSHAALRTKLLHEMHDTKIGGHSGVLRTFKKLAQQFYWPKMYQAVQEYIKKCETCQKVKSETMPPAGLLQPLPIPCQVWDDITLDFIEGLPTSHGKDTILVVVDRLSKSAHFLALTHPFTAKIVAERFVEGVIKLHGLPKSIISDRDPIFISKFWQEFFQMSGTKLQLSSAYHPQTDGQTEVVNRCVEQYLRSMVHQWPRKWSNYLPWAELWYNTTYHASTGMTPFQALYGRLPPQIPITIMGCLRCMK</sequence>